<dbReference type="Pfam" id="PF07751">
    <property type="entry name" value="Abi_2"/>
    <property type="match status" value="1"/>
</dbReference>
<sequence>MKNYTKTFKSYSEQVSLLASHGLTIHNENYAQSCLKNYNYYRLSAYWYIFRQKDVNHKVTNQFVPDRSFEDVIRLYEFDNELRLLLLKWILKIEVSLRTQVAYNLAQINNNPFSIYDSSIFFRKFNHSDLIEKLEEEVKRSIDYDFINHFRRNYHEYPQLPIWALTEVMSFGRLQSLIYGLLNNHRQGITDSLNISTSRVPLFTIQNTYLPSYIDLLVKYRNICAHNGRVWNRKVTSLDTSEANVLRINSQYKDGIFSLIIVISRFLQSFGQADEWKSEIKNTIKRFPNHIDIHTYSLLPKDWSEHPLLQ</sequence>
<protein>
    <submittedName>
        <fullName evidence="1">ABC transporter permease</fullName>
    </submittedName>
</protein>
<dbReference type="EMBL" id="BJLJ01000037">
    <property type="protein sequence ID" value="GEA69823.1"/>
    <property type="molecule type" value="Genomic_DNA"/>
</dbReference>
<evidence type="ECO:0000313" key="1">
    <source>
        <dbReference type="EMBL" id="GEA69823.1"/>
    </source>
</evidence>
<accession>A0A4Y3JDC7</accession>
<dbReference type="RefSeq" id="WP_171479331.1">
    <property type="nucleotide sequence ID" value="NZ_BJLJ01000037.1"/>
</dbReference>
<gene>
    <name evidence="1" type="ORF">PA3_39810</name>
</gene>
<proteinExistence type="predicted"/>
<dbReference type="Proteomes" id="UP000317717">
    <property type="component" value="Unassembled WGS sequence"/>
</dbReference>
<dbReference type="InterPro" id="IPR011664">
    <property type="entry name" value="Abi_system_AbiD/AbiF-like"/>
</dbReference>
<organism evidence="1 2">
    <name type="scientific">Acinetobacter pittii</name>
    <name type="common">Acinetobacter genomosp. 3</name>
    <dbReference type="NCBI Taxonomy" id="48296"/>
    <lineage>
        <taxon>Bacteria</taxon>
        <taxon>Pseudomonadati</taxon>
        <taxon>Pseudomonadota</taxon>
        <taxon>Gammaproteobacteria</taxon>
        <taxon>Moraxellales</taxon>
        <taxon>Moraxellaceae</taxon>
        <taxon>Acinetobacter</taxon>
        <taxon>Acinetobacter calcoaceticus/baumannii complex</taxon>
    </lineage>
</organism>
<name>A0A4Y3JDC7_ACIPI</name>
<comment type="caution">
    <text evidence="1">The sequence shown here is derived from an EMBL/GenBank/DDBJ whole genome shotgun (WGS) entry which is preliminary data.</text>
</comment>
<reference evidence="1 2" key="1">
    <citation type="submission" date="2019-06" db="EMBL/GenBank/DDBJ databases">
        <title>Whole genome shotgun sequence of Acinetobacter pittii NBRC 110514.</title>
        <authorList>
            <person name="Hosoyama A."/>
            <person name="Uohara A."/>
            <person name="Ohji S."/>
            <person name="Ichikawa N."/>
        </authorList>
    </citation>
    <scope>NUCLEOTIDE SEQUENCE [LARGE SCALE GENOMIC DNA]</scope>
    <source>
        <strain evidence="1 2">NBRC 110514</strain>
    </source>
</reference>
<evidence type="ECO:0000313" key="2">
    <source>
        <dbReference type="Proteomes" id="UP000317717"/>
    </source>
</evidence>
<dbReference type="AlphaFoldDB" id="A0A4Y3JDC7"/>